<protein>
    <submittedName>
        <fullName evidence="1">Uncharacterized protein</fullName>
    </submittedName>
</protein>
<dbReference type="EMBL" id="JAKEVY010000001">
    <property type="protein sequence ID" value="MCF1713882.1"/>
    <property type="molecule type" value="Genomic_DNA"/>
</dbReference>
<comment type="caution">
    <text evidence="1">The sequence shown here is derived from an EMBL/GenBank/DDBJ whole genome shotgun (WGS) entry which is preliminary data.</text>
</comment>
<dbReference type="Proteomes" id="UP001200145">
    <property type="component" value="Unassembled WGS sequence"/>
</dbReference>
<name>A0ABS9BE68_9BACT</name>
<organism evidence="1 2">
    <name type="scientific">Flavihumibacter fluminis</name>
    <dbReference type="NCBI Taxonomy" id="2909236"/>
    <lineage>
        <taxon>Bacteria</taxon>
        <taxon>Pseudomonadati</taxon>
        <taxon>Bacteroidota</taxon>
        <taxon>Chitinophagia</taxon>
        <taxon>Chitinophagales</taxon>
        <taxon>Chitinophagaceae</taxon>
        <taxon>Flavihumibacter</taxon>
    </lineage>
</organism>
<dbReference type="RefSeq" id="WP_234864409.1">
    <property type="nucleotide sequence ID" value="NZ_JAKEVY010000001.1"/>
</dbReference>
<evidence type="ECO:0000313" key="2">
    <source>
        <dbReference type="Proteomes" id="UP001200145"/>
    </source>
</evidence>
<accession>A0ABS9BE68</accession>
<sequence>MAKNLDDYRCKLVSKILQAPTTDHVTRYFNAAIRSLKEHKVNGYVTKRFLDKIELELDAIQPDQLNTQQLYNREKAYQLTAICKYQLFPAATIPAIA</sequence>
<proteinExistence type="predicted"/>
<evidence type="ECO:0000313" key="1">
    <source>
        <dbReference type="EMBL" id="MCF1713882.1"/>
    </source>
</evidence>
<keyword evidence="2" id="KW-1185">Reference proteome</keyword>
<gene>
    <name evidence="1" type="ORF">L0U88_04465</name>
</gene>
<reference evidence="1 2" key="1">
    <citation type="submission" date="2022-01" db="EMBL/GenBank/DDBJ databases">
        <title>Flavihumibacter sp. nov., isolated from sediment of a river.</title>
        <authorList>
            <person name="Liu H."/>
        </authorList>
    </citation>
    <scope>NUCLEOTIDE SEQUENCE [LARGE SCALE GENOMIC DNA]</scope>
    <source>
        <strain evidence="1 2">RY-1</strain>
    </source>
</reference>